<sequence length="81" mass="8757">MKTTSTNPTKYPAQKTQNSAFSLCALHSDILGTGEANILQGERVSIMQALSKAGIIKLQMGSIVNPVPVPIVSPKRRPRRL</sequence>
<gene>
    <name evidence="1" type="ORF">SDC9_53493</name>
</gene>
<evidence type="ECO:0000313" key="1">
    <source>
        <dbReference type="EMBL" id="MPM07187.1"/>
    </source>
</evidence>
<dbReference type="AlphaFoldDB" id="A0A644WU12"/>
<comment type="caution">
    <text evidence="1">The sequence shown here is derived from an EMBL/GenBank/DDBJ whole genome shotgun (WGS) entry which is preliminary data.</text>
</comment>
<dbReference type="EMBL" id="VSSQ01001309">
    <property type="protein sequence ID" value="MPM07187.1"/>
    <property type="molecule type" value="Genomic_DNA"/>
</dbReference>
<protein>
    <submittedName>
        <fullName evidence="1">Uncharacterized protein</fullName>
    </submittedName>
</protein>
<accession>A0A644WU12</accession>
<organism evidence="1">
    <name type="scientific">bioreactor metagenome</name>
    <dbReference type="NCBI Taxonomy" id="1076179"/>
    <lineage>
        <taxon>unclassified sequences</taxon>
        <taxon>metagenomes</taxon>
        <taxon>ecological metagenomes</taxon>
    </lineage>
</organism>
<name>A0A644WU12_9ZZZZ</name>
<reference evidence="1" key="1">
    <citation type="submission" date="2019-08" db="EMBL/GenBank/DDBJ databases">
        <authorList>
            <person name="Kucharzyk K."/>
            <person name="Murdoch R.W."/>
            <person name="Higgins S."/>
            <person name="Loffler F."/>
        </authorList>
    </citation>
    <scope>NUCLEOTIDE SEQUENCE</scope>
</reference>
<proteinExistence type="predicted"/>